<keyword evidence="2" id="KW-1185">Reference proteome</keyword>
<protein>
    <submittedName>
        <fullName evidence="1">Uncharacterized protein</fullName>
    </submittedName>
</protein>
<gene>
    <name evidence="1" type="ORF">EVAR_28402_1</name>
</gene>
<name>A0A4C1XDC3_EUMVA</name>
<dbReference type="AlphaFoldDB" id="A0A4C1XDC3"/>
<accession>A0A4C1XDC3</accession>
<dbReference type="Proteomes" id="UP000299102">
    <property type="component" value="Unassembled WGS sequence"/>
</dbReference>
<evidence type="ECO:0000313" key="2">
    <source>
        <dbReference type="Proteomes" id="UP000299102"/>
    </source>
</evidence>
<evidence type="ECO:0000313" key="1">
    <source>
        <dbReference type="EMBL" id="GBP61193.1"/>
    </source>
</evidence>
<reference evidence="1 2" key="1">
    <citation type="journal article" date="2019" name="Commun. Biol.">
        <title>The bagworm genome reveals a unique fibroin gene that provides high tensile strength.</title>
        <authorList>
            <person name="Kono N."/>
            <person name="Nakamura H."/>
            <person name="Ohtoshi R."/>
            <person name="Tomita M."/>
            <person name="Numata K."/>
            <person name="Arakawa K."/>
        </authorList>
    </citation>
    <scope>NUCLEOTIDE SEQUENCE [LARGE SCALE GENOMIC DNA]</scope>
</reference>
<sequence>MAIKQYLELEDGQRMPRIGFGTWQGIRFDPDHGRINQRVCNLVNVNHTPRASESTLSCRSRTLFLTVSSPHRAGVKGLYLKPIYWK</sequence>
<comment type="caution">
    <text evidence="1">The sequence shown here is derived from an EMBL/GenBank/DDBJ whole genome shotgun (WGS) entry which is preliminary data.</text>
</comment>
<dbReference type="EMBL" id="BGZK01000806">
    <property type="protein sequence ID" value="GBP61193.1"/>
    <property type="molecule type" value="Genomic_DNA"/>
</dbReference>
<dbReference type="OrthoDB" id="10600162at2759"/>
<organism evidence="1 2">
    <name type="scientific">Eumeta variegata</name>
    <name type="common">Bagworm moth</name>
    <name type="synonym">Eumeta japonica</name>
    <dbReference type="NCBI Taxonomy" id="151549"/>
    <lineage>
        <taxon>Eukaryota</taxon>
        <taxon>Metazoa</taxon>
        <taxon>Ecdysozoa</taxon>
        <taxon>Arthropoda</taxon>
        <taxon>Hexapoda</taxon>
        <taxon>Insecta</taxon>
        <taxon>Pterygota</taxon>
        <taxon>Neoptera</taxon>
        <taxon>Endopterygota</taxon>
        <taxon>Lepidoptera</taxon>
        <taxon>Glossata</taxon>
        <taxon>Ditrysia</taxon>
        <taxon>Tineoidea</taxon>
        <taxon>Psychidae</taxon>
        <taxon>Oiketicinae</taxon>
        <taxon>Eumeta</taxon>
    </lineage>
</organism>
<proteinExistence type="predicted"/>